<evidence type="ECO:0000313" key="2">
    <source>
        <dbReference type="EMBL" id="KAE8394911.1"/>
    </source>
</evidence>
<dbReference type="AlphaFoldDB" id="A0A5N7CL05"/>
<feature type="compositionally biased region" description="Polar residues" evidence="1">
    <location>
        <begin position="268"/>
        <end position="278"/>
    </location>
</feature>
<feature type="region of interest" description="Disordered" evidence="1">
    <location>
        <begin position="203"/>
        <end position="278"/>
    </location>
</feature>
<accession>A0A5N7CL05</accession>
<organism evidence="2">
    <name type="scientific">Petromyces alliaceus</name>
    <name type="common">Aspergillus alliaceus</name>
    <dbReference type="NCBI Taxonomy" id="209559"/>
    <lineage>
        <taxon>Eukaryota</taxon>
        <taxon>Fungi</taxon>
        <taxon>Dikarya</taxon>
        <taxon>Ascomycota</taxon>
        <taxon>Pezizomycotina</taxon>
        <taxon>Eurotiomycetes</taxon>
        <taxon>Eurotiomycetidae</taxon>
        <taxon>Eurotiales</taxon>
        <taxon>Aspergillaceae</taxon>
        <taxon>Aspergillus</taxon>
        <taxon>Aspergillus subgen. Circumdati</taxon>
    </lineage>
</organism>
<feature type="compositionally biased region" description="Basic residues" evidence="1">
    <location>
        <begin position="303"/>
        <end position="317"/>
    </location>
</feature>
<feature type="region of interest" description="Disordered" evidence="1">
    <location>
        <begin position="292"/>
        <end position="318"/>
    </location>
</feature>
<evidence type="ECO:0000256" key="1">
    <source>
        <dbReference type="SAM" id="MobiDB-lite"/>
    </source>
</evidence>
<protein>
    <submittedName>
        <fullName evidence="2">Kinetochore complex Fta4 of Sim4 subunit, or CENP-50-domain-containing protein</fullName>
    </submittedName>
</protein>
<dbReference type="GO" id="GO:0031511">
    <property type="term" value="C:Mis6-Sim4 complex"/>
    <property type="evidence" value="ECO:0007669"/>
    <property type="project" value="InterPro"/>
</dbReference>
<dbReference type="OrthoDB" id="21214at2759"/>
<dbReference type="Pfam" id="PF13093">
    <property type="entry name" value="FTA4"/>
    <property type="match status" value="1"/>
</dbReference>
<gene>
    <name evidence="2" type="ORF">BDV23DRAFT_169284</name>
</gene>
<proteinExistence type="predicted"/>
<dbReference type="EMBL" id="ML735221">
    <property type="protein sequence ID" value="KAE8394911.1"/>
    <property type="molecule type" value="Genomic_DNA"/>
</dbReference>
<dbReference type="InterPro" id="IPR025207">
    <property type="entry name" value="Sim4_Fta4"/>
</dbReference>
<name>A0A5N7CL05_PETAA</name>
<dbReference type="Proteomes" id="UP000326877">
    <property type="component" value="Unassembled WGS sequence"/>
</dbReference>
<dbReference type="PANTHER" id="PTHR42040">
    <property type="entry name" value="INNER KINETOCHORE SUBUNIT FTA4"/>
    <property type="match status" value="1"/>
</dbReference>
<sequence length="622" mass="70626">MDSTRTISELKSSFIRAQVRILSESLEAPEDWRSYAAESEEDALSDKVVGDVLQKLNSALKQHNRIVYSSQAIQHVAQQIASLYWSSVSQAIRDQDSFESGVEKTVDLSNHMNITQLPVELEDQSASEEERRRYQELRERLVTLDNQRRRRRLRLDQLRRLQRLLEPFQEPQQNIQPNLVTRNGELMQELEKMRMLVARVGGRIQQSKKQHGGSQEDPASYPLGSGQNCSKMDPSRTLTALAENPEDRRPTSENPVLDRFGDSESDIGDQQSFTSAPTTLTHRTIVTPDQPITIGETASGTPTRRHFVPGHRRRSTHVTRQDLDRFRKDVLGIESPGFGFDDESSQPAVDPSVDPQLENLNREFEAISRSMNSASSSYVENTENQSNMTNVPRPPMSPAMSHAPSQVNGAGIAGMNAGIPMNAGHQMDLHQLYDMVLELSDVLKNNRQMTQSIVTSAEEIMLLTKTAAARIAELERALAREKRVNEILRNEQMENTKLIGEYEQAVGAMVEQIRTYCQNNNMHYLAQKRHYNNLLQAERDAHLESRLDCDHWHAQTMKCAEMIRTAYRLRCEEENVPTRIVAGLQNEVRAYRNALGMEPEKPEEEYGWEILKDVPSGLSPGE</sequence>
<dbReference type="PANTHER" id="PTHR42040:SF1">
    <property type="entry name" value="INNER KINETOCHORE SUBUNIT FTA4"/>
    <property type="match status" value="1"/>
</dbReference>
<reference evidence="2" key="1">
    <citation type="submission" date="2019-04" db="EMBL/GenBank/DDBJ databases">
        <title>Friends and foes A comparative genomics studyof 23 Aspergillus species from section Flavi.</title>
        <authorList>
            <consortium name="DOE Joint Genome Institute"/>
            <person name="Kjaerbolling I."/>
            <person name="Vesth T."/>
            <person name="Frisvad J.C."/>
            <person name="Nybo J.L."/>
            <person name="Theobald S."/>
            <person name="Kildgaard S."/>
            <person name="Isbrandt T."/>
            <person name="Kuo A."/>
            <person name="Sato A."/>
            <person name="Lyhne E.K."/>
            <person name="Kogle M.E."/>
            <person name="Wiebenga A."/>
            <person name="Kun R.S."/>
            <person name="Lubbers R.J."/>
            <person name="Makela M.R."/>
            <person name="Barry K."/>
            <person name="Chovatia M."/>
            <person name="Clum A."/>
            <person name="Daum C."/>
            <person name="Haridas S."/>
            <person name="He G."/>
            <person name="LaButti K."/>
            <person name="Lipzen A."/>
            <person name="Mondo S."/>
            <person name="Riley R."/>
            <person name="Salamov A."/>
            <person name="Simmons B.A."/>
            <person name="Magnuson J.K."/>
            <person name="Henrissat B."/>
            <person name="Mortensen U.H."/>
            <person name="Larsen T.O."/>
            <person name="Devries R.P."/>
            <person name="Grigoriev I.V."/>
            <person name="Machida M."/>
            <person name="Baker S.E."/>
            <person name="Andersen M.R."/>
        </authorList>
    </citation>
    <scope>NUCLEOTIDE SEQUENCE [LARGE SCALE GENOMIC DNA]</scope>
    <source>
        <strain evidence="2">IBT 14317</strain>
    </source>
</reference>